<dbReference type="EMBL" id="WAEL01000007">
    <property type="protein sequence ID" value="NID12285.1"/>
    <property type="molecule type" value="Genomic_DNA"/>
</dbReference>
<dbReference type="Pfam" id="PF00534">
    <property type="entry name" value="Glycos_transf_1"/>
    <property type="match status" value="1"/>
</dbReference>
<dbReference type="SUPFAM" id="SSF53756">
    <property type="entry name" value="UDP-Glycosyltransferase/glycogen phosphorylase"/>
    <property type="match status" value="1"/>
</dbReference>
<sequence length="345" mass="38972">MKIAHINFSLDVGGIETMLVDILNEQCAQADTSLILINDHFDADLLSRVDSRVAVHRIGRPKGSRNPFYLAKLNALLLRIQPDVIHCHNHQVAQWIWGNRGQRCLTVHDMQIPTQHFGLYNKLFAISESVSQDIQERSGFMAQSIYNGVQTRQIEQKTTYSGKGHFKVLQVSRLMHEKKGQHLLLEAVRQLVYEQGMTQLRVDFVGEGTSRPFLEELTRTYGLEAYVTFAGLKSRPELYRELKNYHLLVQPSLYEGFGLTIAEAMAAGVPVLVSAIDGPMELIRHNEFGYSFPSGDTGRLAGQISELVDSYESTTVRKKALAAQQYVRGQFDIRQTAGQYLANYL</sequence>
<reference evidence="4" key="1">
    <citation type="submission" date="2019-09" db="EMBL/GenBank/DDBJ databases">
        <authorList>
            <person name="Jung D.-H."/>
        </authorList>
    </citation>
    <scope>NUCLEOTIDE SEQUENCE [LARGE SCALE GENOMIC DNA]</scope>
    <source>
        <strain evidence="4">JA-25</strain>
    </source>
</reference>
<feature type="domain" description="Glycosyltransferase subfamily 4-like N-terminal" evidence="2">
    <location>
        <begin position="12"/>
        <end position="151"/>
    </location>
</feature>
<dbReference type="InterPro" id="IPR028098">
    <property type="entry name" value="Glyco_trans_4-like_N"/>
</dbReference>
<gene>
    <name evidence="3" type="ORF">F7231_19080</name>
</gene>
<dbReference type="Pfam" id="PF13439">
    <property type="entry name" value="Glyco_transf_4"/>
    <property type="match status" value="1"/>
</dbReference>
<reference evidence="4" key="2">
    <citation type="submission" date="2023-07" db="EMBL/GenBank/DDBJ databases">
        <authorList>
            <person name="Jung D.-H."/>
        </authorList>
    </citation>
    <scope>NUCLEOTIDE SEQUENCE [LARGE SCALE GENOMIC DNA]</scope>
    <source>
        <strain evidence="4">JA-25</strain>
    </source>
</reference>
<evidence type="ECO:0000313" key="4">
    <source>
        <dbReference type="Proteomes" id="UP000606008"/>
    </source>
</evidence>
<evidence type="ECO:0000259" key="1">
    <source>
        <dbReference type="Pfam" id="PF00534"/>
    </source>
</evidence>
<protein>
    <submittedName>
        <fullName evidence="3">Glycosyltransferase</fullName>
    </submittedName>
</protein>
<dbReference type="PANTHER" id="PTHR12526">
    <property type="entry name" value="GLYCOSYLTRANSFERASE"/>
    <property type="match status" value="1"/>
</dbReference>
<dbReference type="InterPro" id="IPR001296">
    <property type="entry name" value="Glyco_trans_1"/>
</dbReference>
<dbReference type="RefSeq" id="WP_166693129.1">
    <property type="nucleotide sequence ID" value="NZ_WAEL01000007.1"/>
</dbReference>
<comment type="caution">
    <text evidence="3">The sequence shown here is derived from an EMBL/GenBank/DDBJ whole genome shotgun (WGS) entry which is preliminary data.</text>
</comment>
<keyword evidence="4" id="KW-1185">Reference proteome</keyword>
<name>A0ABX0QMA5_9BACT</name>
<dbReference type="CDD" id="cd03811">
    <property type="entry name" value="GT4_GT28_WabH-like"/>
    <property type="match status" value="1"/>
</dbReference>
<dbReference type="PANTHER" id="PTHR12526:SF630">
    <property type="entry name" value="GLYCOSYLTRANSFERASE"/>
    <property type="match status" value="1"/>
</dbReference>
<dbReference type="Gene3D" id="3.40.50.2000">
    <property type="entry name" value="Glycogen Phosphorylase B"/>
    <property type="match status" value="2"/>
</dbReference>
<feature type="domain" description="Glycosyl transferase family 1" evidence="1">
    <location>
        <begin position="161"/>
        <end position="313"/>
    </location>
</feature>
<evidence type="ECO:0000313" key="3">
    <source>
        <dbReference type="EMBL" id="NID12285.1"/>
    </source>
</evidence>
<proteinExistence type="predicted"/>
<evidence type="ECO:0000259" key="2">
    <source>
        <dbReference type="Pfam" id="PF13439"/>
    </source>
</evidence>
<organism evidence="3 4">
    <name type="scientific">Fibrivirga algicola</name>
    <dbReference type="NCBI Taxonomy" id="2950420"/>
    <lineage>
        <taxon>Bacteria</taxon>
        <taxon>Pseudomonadati</taxon>
        <taxon>Bacteroidota</taxon>
        <taxon>Cytophagia</taxon>
        <taxon>Cytophagales</taxon>
        <taxon>Spirosomataceae</taxon>
        <taxon>Fibrivirga</taxon>
    </lineage>
</organism>
<dbReference type="Proteomes" id="UP000606008">
    <property type="component" value="Unassembled WGS sequence"/>
</dbReference>
<accession>A0ABX0QMA5</accession>